<evidence type="ECO:0000256" key="1">
    <source>
        <dbReference type="ARBA" id="ARBA00001913"/>
    </source>
</evidence>
<keyword evidence="3" id="KW-0964">Secreted</keyword>
<dbReference type="EMBL" id="JACJTQ010000029">
    <property type="protein sequence ID" value="MBD2693563.1"/>
    <property type="molecule type" value="Genomic_DNA"/>
</dbReference>
<reference evidence="9 10" key="1">
    <citation type="journal article" date="2020" name="ISME J.">
        <title>Comparative genomics reveals insights into cyanobacterial evolution and habitat adaptation.</title>
        <authorList>
            <person name="Chen M.Y."/>
            <person name="Teng W.K."/>
            <person name="Zhao L."/>
            <person name="Hu C.X."/>
            <person name="Zhou Y.K."/>
            <person name="Han B.P."/>
            <person name="Song L.R."/>
            <person name="Shu W.S."/>
        </authorList>
    </citation>
    <scope>NUCLEOTIDE SEQUENCE [LARGE SCALE GENOMIC DNA]</scope>
    <source>
        <strain evidence="9 10">FACHB-362</strain>
    </source>
</reference>
<dbReference type="SUPFAM" id="SSF51120">
    <property type="entry name" value="beta-Roll"/>
    <property type="match status" value="1"/>
</dbReference>
<dbReference type="Gene3D" id="2.150.10.10">
    <property type="entry name" value="Serralysin-like metalloprotease, C-terminal"/>
    <property type="match status" value="1"/>
</dbReference>
<dbReference type="Pfam" id="PF03160">
    <property type="entry name" value="Calx-beta"/>
    <property type="match status" value="6"/>
</dbReference>
<dbReference type="InterPro" id="IPR011049">
    <property type="entry name" value="Serralysin-like_metalloprot_C"/>
</dbReference>
<accession>A0ABR8J5D4</accession>
<dbReference type="RefSeq" id="WP_190907820.1">
    <property type="nucleotide sequence ID" value="NZ_JACJTQ010000029.1"/>
</dbReference>
<dbReference type="Pfam" id="PF08548">
    <property type="entry name" value="Peptidase_M10_C"/>
    <property type="match status" value="1"/>
</dbReference>
<dbReference type="InterPro" id="IPR003644">
    <property type="entry name" value="Calx_beta"/>
</dbReference>
<dbReference type="PRINTS" id="PR00313">
    <property type="entry name" value="CABNDNGRPT"/>
</dbReference>
<feature type="domain" description="Calx-beta" evidence="8">
    <location>
        <begin position="1034"/>
        <end position="1140"/>
    </location>
</feature>
<organism evidence="9 10">
    <name type="scientific">Anabaena catenula FACHB-362</name>
    <dbReference type="NCBI Taxonomy" id="2692877"/>
    <lineage>
        <taxon>Bacteria</taxon>
        <taxon>Bacillati</taxon>
        <taxon>Cyanobacteriota</taxon>
        <taxon>Cyanophyceae</taxon>
        <taxon>Nostocales</taxon>
        <taxon>Nostocaceae</taxon>
        <taxon>Anabaena</taxon>
    </lineage>
</organism>
<dbReference type="InterPro" id="IPR001343">
    <property type="entry name" value="Hemolysn_Ca-bd"/>
</dbReference>
<dbReference type="InterPro" id="IPR013858">
    <property type="entry name" value="Peptidase_M10B_C"/>
</dbReference>
<dbReference type="InterPro" id="IPR038081">
    <property type="entry name" value="CalX-like_sf"/>
</dbReference>
<comment type="cofactor">
    <cofactor evidence="1">
        <name>Ca(2+)</name>
        <dbReference type="ChEBI" id="CHEBI:29108"/>
    </cofactor>
</comment>
<dbReference type="InterPro" id="IPR051171">
    <property type="entry name" value="CaCA"/>
</dbReference>
<keyword evidence="10" id="KW-1185">Reference proteome</keyword>
<feature type="domain" description="Calx-beta" evidence="8">
    <location>
        <begin position="931"/>
        <end position="1031"/>
    </location>
</feature>
<dbReference type="SMART" id="SM00237">
    <property type="entry name" value="Calx_beta"/>
    <property type="match status" value="6"/>
</dbReference>
<keyword evidence="4" id="KW-0732">Signal</keyword>
<evidence type="ECO:0000313" key="9">
    <source>
        <dbReference type="EMBL" id="MBD2693563.1"/>
    </source>
</evidence>
<dbReference type="PANTHER" id="PTHR11878:SF65">
    <property type="entry name" value="NA_CA-EXCHANGE PROTEIN, ISOFORM G"/>
    <property type="match status" value="1"/>
</dbReference>
<dbReference type="PANTHER" id="PTHR11878">
    <property type="entry name" value="SODIUM/CALCIUM EXCHANGER"/>
    <property type="match status" value="1"/>
</dbReference>
<feature type="domain" description="Calx-beta" evidence="8">
    <location>
        <begin position="820"/>
        <end position="918"/>
    </location>
</feature>
<feature type="domain" description="Calx-beta" evidence="8">
    <location>
        <begin position="155"/>
        <end position="252"/>
    </location>
</feature>
<dbReference type="Pfam" id="PF00353">
    <property type="entry name" value="HemolysinCabind"/>
    <property type="match status" value="2"/>
</dbReference>
<dbReference type="Proteomes" id="UP000660381">
    <property type="component" value="Unassembled WGS sequence"/>
</dbReference>
<evidence type="ECO:0000256" key="4">
    <source>
        <dbReference type="ARBA" id="ARBA00022729"/>
    </source>
</evidence>
<protein>
    <submittedName>
        <fullName evidence="9">M10 family metallopeptidase C-terminal domain-containing protein</fullName>
    </submittedName>
</protein>
<feature type="domain" description="Calx-beta" evidence="8">
    <location>
        <begin position="594"/>
        <end position="693"/>
    </location>
</feature>
<evidence type="ECO:0000256" key="5">
    <source>
        <dbReference type="ARBA" id="ARBA00022737"/>
    </source>
</evidence>
<keyword evidence="7" id="KW-0406">Ion transport</keyword>
<name>A0ABR8J5D4_9NOST</name>
<evidence type="ECO:0000256" key="2">
    <source>
        <dbReference type="ARBA" id="ARBA00004613"/>
    </source>
</evidence>
<evidence type="ECO:0000256" key="6">
    <source>
        <dbReference type="ARBA" id="ARBA00022837"/>
    </source>
</evidence>
<keyword evidence="6" id="KW-0106">Calcium</keyword>
<dbReference type="SUPFAM" id="SSF141072">
    <property type="entry name" value="CalX-like"/>
    <property type="match status" value="6"/>
</dbReference>
<keyword evidence="7" id="KW-0813">Transport</keyword>
<evidence type="ECO:0000313" key="10">
    <source>
        <dbReference type="Proteomes" id="UP000660381"/>
    </source>
</evidence>
<sequence>MINATWQPILKSALAKLRKFARHADFDTSLKQVFGADIQTGELQQAWLAGKFGTLPKLEIIASSQINGALGAFAATTNTIYLSSELIKTDNLTVITEVFLEEYGHYLDNKLNQQDRAGDEGEYFAAVVTGKTLSLSDITRLQTENDKVVVTLAGQAVEIEQSTLPFISVGTTPSNANENNTPGGFILTRSGDFSSSLTINYGISGTAINGTDYSNLSGSVTFAAGSATATVVVNPLDDGLYEGTETVTLTLVSGTTYIADPDDDITATLNIADNELVVVNQLTFLAYNSAAQISGNNVVWSGFDGTDDEIFFYNGTSTIQLTNNSSYEYGVHISGNNVVWYSHDGTDYEIYLYNGTSTIQLTNNSSYDDYPQISGNNVVWSGYDVTDHEIYLYNGTSTISLTNNSGDDRYPQISGNNVVWQQDDGTGNNEIYLYNGTSTIQLTNNSYDDNYPQISGNNVVWSGYDGTTRQLYLYNGTSTIQLTNYSDNSSVEISSPQISGNNVVWTGYDGTDSEIYLYNGTSTIQLTNNSSYDHYPQISGNNVVWTSYDGNDNEIYLYNGTSTIQLSNDSYDDNYPEISGNNVVWKSLSIISLANIDPKPLPIITVAATDANAGETLITGTPNPGVFTLTRTASDVNPTVNYTITGTAANGIDYLQLTGTATFARGSTTTTITVTPTDDFIFEGNETVILTLATGTGYNLGTAKTATVTIADNDAIPQLSINDVIITEGNSGTKNANFIISLSNPRNQTISVNYQTVDDDATTANNDYVAKTGTITFTPGQTTQTLPITINGDTVGEINEAFTVLLSNAVNATLVKNEGVGIIKNDDLSLPSVTVTPIYTQANESGVPGIFQLNRTGSTTKSLNINYSLSGTATNGTDYSSLTGTATFAAGNNTAIIFVTPTEDIFYEGNETAILNLLTGTGYTVGASNSSTITIADNESQPQLTINDVTLTEGNSGTKTANFAVTFSNPSTKTITVAYQTSNISATAGSDYVAKTGTITFNPGETSKTVSVVINGDTVVEADETFKVTLNTPVNATIADGEGIGTITNDEVPTLAVNNVTVVEGLDSNAIVTFTLSSLLSQAVSVNYTTTAGTAAANSDYTAVSGTLTIPANTASATVSIPIINNTTNEVNETFNLVLSNPVGVALSNTKSIITITDTLQSSTTVTLPAGVENLQLIGTAAINGTGNTANNILTGNIANNILAGGDGNDIYRFTATTVLGSDTIQETATGGIDTIDFTGTTAATTLNLGLTTIQTVVTTNLSLKLSANNVMENVIGGNGADNFTGNVLDNSLMGGLGNDNLRGGDGADSLTGSAGNDILAGNAGNDKLIYSSGKVFTATDIGLDTILDFTVGSDKIVLSKATFKSLLSVAGNGFSQAAEFAVVADDSSVDTQAAFIVYSSGSGNLFYNQNGITAGLGTGAAFANLFNIPATLTAGDFAVVV</sequence>
<evidence type="ECO:0000256" key="3">
    <source>
        <dbReference type="ARBA" id="ARBA00022525"/>
    </source>
</evidence>
<proteinExistence type="predicted"/>
<comment type="caution">
    <text evidence="9">The sequence shown here is derived from an EMBL/GenBank/DDBJ whole genome shotgun (WGS) entry which is preliminary data.</text>
</comment>
<gene>
    <name evidence="9" type="ORF">H6G68_17670</name>
</gene>
<evidence type="ECO:0000259" key="8">
    <source>
        <dbReference type="SMART" id="SM00237"/>
    </source>
</evidence>
<dbReference type="Gene3D" id="2.60.40.2030">
    <property type="match status" value="6"/>
</dbReference>
<evidence type="ECO:0000256" key="7">
    <source>
        <dbReference type="ARBA" id="ARBA00023065"/>
    </source>
</evidence>
<keyword evidence="5" id="KW-0677">Repeat</keyword>
<dbReference type="SUPFAM" id="SSF69304">
    <property type="entry name" value="Tricorn protease N-terminal domain"/>
    <property type="match status" value="2"/>
</dbReference>
<comment type="subcellular location">
    <subcellularLocation>
        <location evidence="2">Secreted</location>
    </subcellularLocation>
</comment>
<feature type="domain" description="Calx-beta" evidence="8">
    <location>
        <begin position="706"/>
        <end position="807"/>
    </location>
</feature>